<dbReference type="AlphaFoldDB" id="A0A1H2QNQ6"/>
<dbReference type="EMBL" id="FNND01000001">
    <property type="protein sequence ID" value="SDW08802.1"/>
    <property type="molecule type" value="Genomic_DNA"/>
</dbReference>
<protein>
    <recommendedName>
        <fullName evidence="1">DUF6242 domain-containing protein</fullName>
    </recommendedName>
</protein>
<reference evidence="2 3" key="1">
    <citation type="submission" date="2016-10" db="EMBL/GenBank/DDBJ databases">
        <authorList>
            <person name="Varghese N."/>
            <person name="Submissions S."/>
        </authorList>
    </citation>
    <scope>NUCLEOTIDE SEQUENCE [LARGE SCALE GENOMIC DNA]</scope>
    <source>
        <strain evidence="2 3">DSM 11449</strain>
    </source>
</reference>
<organism evidence="2 3">
    <name type="scientific">Capnocytophaga granulosa</name>
    <dbReference type="NCBI Taxonomy" id="45242"/>
    <lineage>
        <taxon>Bacteria</taxon>
        <taxon>Pseudomonadati</taxon>
        <taxon>Bacteroidota</taxon>
        <taxon>Flavobacteriia</taxon>
        <taxon>Flavobacteriales</taxon>
        <taxon>Flavobacteriaceae</taxon>
        <taxon>Capnocytophaga</taxon>
    </lineage>
</organism>
<dbReference type="OrthoDB" id="1149160at2"/>
<feature type="domain" description="DUF6242" evidence="1">
    <location>
        <begin position="20"/>
        <end position="114"/>
    </location>
</feature>
<evidence type="ECO:0000313" key="2">
    <source>
        <dbReference type="EMBL" id="SDW08802.1"/>
    </source>
</evidence>
<dbReference type="Proteomes" id="UP000182771">
    <property type="component" value="Unassembled WGS sequence"/>
</dbReference>
<dbReference type="Pfam" id="PF25852">
    <property type="entry name" value="DUF6242_C"/>
    <property type="match status" value="1"/>
</dbReference>
<keyword evidence="3" id="KW-1185">Reference proteome</keyword>
<sequence>MAQEINLGKELLRICPTDNNKIEYSTTNGKSWYSRYKGSSAGDFYDLAVFGDEIFAVTSKGIYTSKTDGRSWYSRYIGSSYGDFETIQVSGTELVAYTSKGVYVSKNEGRSWTKRN</sequence>
<dbReference type="GeneID" id="85017915"/>
<dbReference type="InterPro" id="IPR058667">
    <property type="entry name" value="DUF6242_C"/>
</dbReference>
<comment type="caution">
    <text evidence="2">The sequence shown here is derived from an EMBL/GenBank/DDBJ whole genome shotgun (WGS) entry which is preliminary data.</text>
</comment>
<name>A0A1H2QNQ6_9FLAO</name>
<evidence type="ECO:0000313" key="3">
    <source>
        <dbReference type="Proteomes" id="UP000182771"/>
    </source>
</evidence>
<accession>A0A1H2QNQ6</accession>
<dbReference type="RefSeq" id="WP_016419512.1">
    <property type="nucleotide sequence ID" value="NZ_FNND01000001.1"/>
</dbReference>
<gene>
    <name evidence="2" type="ORF">SAMN05444420_101212</name>
</gene>
<evidence type="ECO:0000259" key="1">
    <source>
        <dbReference type="Pfam" id="PF25852"/>
    </source>
</evidence>
<dbReference type="InterPro" id="IPR015943">
    <property type="entry name" value="WD40/YVTN_repeat-like_dom_sf"/>
</dbReference>
<proteinExistence type="predicted"/>
<dbReference type="Gene3D" id="2.130.10.10">
    <property type="entry name" value="YVTN repeat-like/Quinoprotein amine dehydrogenase"/>
    <property type="match status" value="1"/>
</dbReference>
<dbReference type="SUPFAM" id="SSF110296">
    <property type="entry name" value="Oligoxyloglucan reducing end-specific cellobiohydrolase"/>
    <property type="match status" value="1"/>
</dbReference>